<feature type="domain" description="Flagellar basal-body/hook protein C-terminal" evidence="10">
    <location>
        <begin position="217"/>
        <end position="261"/>
    </location>
</feature>
<evidence type="ECO:0000256" key="7">
    <source>
        <dbReference type="RuleBase" id="RU362116"/>
    </source>
</evidence>
<dbReference type="KEGG" id="rue:DT065_03230"/>
<dbReference type="Pfam" id="PF00460">
    <property type="entry name" value="Flg_bb_rod"/>
    <property type="match status" value="1"/>
</dbReference>
<dbReference type="GO" id="GO:0009426">
    <property type="term" value="C:bacterial-type flagellum basal body, distal rod"/>
    <property type="evidence" value="ECO:0007669"/>
    <property type="project" value="UniProtKB-UniRule"/>
</dbReference>
<name>A0A345BVZ7_9BACI</name>
<dbReference type="Pfam" id="PF06429">
    <property type="entry name" value="Flg_bbr_C"/>
    <property type="match status" value="1"/>
</dbReference>
<reference evidence="12 13" key="1">
    <citation type="journal article" date="2018" name="J. Microbiol.">
        <title>Salicibibacter kimchii gen. nov., sp. nov., a moderately halophilic and alkalitolerant bacterium in the family Bacillaceae, isolated from kimchi.</title>
        <authorList>
            <person name="Jang J.Y."/>
            <person name="Oh Y.J."/>
            <person name="Lim S.K."/>
            <person name="Park H.K."/>
            <person name="Lee C."/>
            <person name="Kim J.Y."/>
            <person name="Lee M.A."/>
            <person name="Choi H.J."/>
        </authorList>
    </citation>
    <scope>NUCLEOTIDE SEQUENCE [LARGE SCALE GENOMIC DNA]</scope>
    <source>
        <strain evidence="12 13">NKC1-1</strain>
    </source>
</reference>
<dbReference type="AlphaFoldDB" id="A0A345BVZ7"/>
<dbReference type="Pfam" id="PF22692">
    <property type="entry name" value="LlgE_F_G_D1"/>
    <property type="match status" value="1"/>
</dbReference>
<dbReference type="RefSeq" id="WP_114370843.1">
    <property type="nucleotide sequence ID" value="NZ_CP031092.1"/>
</dbReference>
<gene>
    <name evidence="12" type="primary">flgG</name>
    <name evidence="12" type="ORF">DT065_03230</name>
</gene>
<evidence type="ECO:0000313" key="12">
    <source>
        <dbReference type="EMBL" id="AXF55128.1"/>
    </source>
</evidence>
<dbReference type="InterPro" id="IPR012834">
    <property type="entry name" value="FlgG_G_neg"/>
</dbReference>
<evidence type="ECO:0000259" key="11">
    <source>
        <dbReference type="Pfam" id="PF22692"/>
    </source>
</evidence>
<evidence type="ECO:0000256" key="4">
    <source>
        <dbReference type="ARBA" id="ARBA00023143"/>
    </source>
</evidence>
<dbReference type="OrthoDB" id="9804559at2"/>
<comment type="subcellular location">
    <subcellularLocation>
        <location evidence="1 7">Bacterial flagellum basal body</location>
    </subcellularLocation>
</comment>
<proteinExistence type="inferred from homology"/>
<keyword evidence="12" id="KW-0282">Flagellum</keyword>
<dbReference type="InterPro" id="IPR053967">
    <property type="entry name" value="LlgE_F_G-like_D1"/>
</dbReference>
<accession>A0A345BVZ7</accession>
<dbReference type="InterPro" id="IPR037925">
    <property type="entry name" value="FlgE/F/G-like"/>
</dbReference>
<protein>
    <recommendedName>
        <fullName evidence="3 6">Flagellar basal-body rod protein FlgG</fullName>
    </recommendedName>
</protein>
<evidence type="ECO:0000256" key="3">
    <source>
        <dbReference type="ARBA" id="ARBA00017948"/>
    </source>
</evidence>
<feature type="compositionally biased region" description="Polar residues" evidence="8">
    <location>
        <begin position="61"/>
        <end position="74"/>
    </location>
</feature>
<evidence type="ECO:0000256" key="2">
    <source>
        <dbReference type="ARBA" id="ARBA00009677"/>
    </source>
</evidence>
<sequence length="262" mass="27491">MLQSMYSGISGLQNHQTKLDVIGDNIANVNTHGFKKGRFTFQDMMSQQMQGATAPDGDQGGTNPTQVGLGTQTGSIDTLHTQGAMQPTSRELDLAIEGDGFFRVLNPDGGETYTRAGNFSRDSEGDLVTADGHYVLSDGGEMINIAEEASNFSIGSDGTVTQVIDGEPEEAGTIGLATFANPEGLESLGGNLYGETSNSGAANELAPGDDGAGVIAPGMLEMSNVDLSEEFVEMISGQRGLQANTRIITTSDEVLQEIMNLK</sequence>
<dbReference type="NCBIfam" id="TIGR02488">
    <property type="entry name" value="flgG_G_neg"/>
    <property type="match status" value="1"/>
</dbReference>
<organism evidence="12 13">
    <name type="scientific">Salicibibacter kimchii</name>
    <dbReference type="NCBI Taxonomy" id="2099786"/>
    <lineage>
        <taxon>Bacteria</taxon>
        <taxon>Bacillati</taxon>
        <taxon>Bacillota</taxon>
        <taxon>Bacilli</taxon>
        <taxon>Bacillales</taxon>
        <taxon>Bacillaceae</taxon>
        <taxon>Salicibibacter</taxon>
    </lineage>
</organism>
<dbReference type="InterPro" id="IPR020013">
    <property type="entry name" value="Flagellar_FlgE/F/G"/>
</dbReference>
<evidence type="ECO:0000256" key="6">
    <source>
        <dbReference type="NCBIfam" id="TIGR02488"/>
    </source>
</evidence>
<evidence type="ECO:0000313" key="13">
    <source>
        <dbReference type="Proteomes" id="UP000252100"/>
    </source>
</evidence>
<dbReference type="GO" id="GO:0071978">
    <property type="term" value="P:bacterial-type flagellum-dependent swarming motility"/>
    <property type="evidence" value="ECO:0007669"/>
    <property type="project" value="TreeGrafter"/>
</dbReference>
<evidence type="ECO:0000256" key="8">
    <source>
        <dbReference type="SAM" id="MobiDB-lite"/>
    </source>
</evidence>
<comment type="subunit">
    <text evidence="5">The basal body constitutes a major portion of the flagellar organelle and consists of four rings (L,P,S, and M) mounted on a central rod. The rod consists of about 26 subunits of FlgG in the distal portion, and FlgB, FlgC and FlgF are thought to build up the proximal portion of the rod with about 6 subunits each.</text>
</comment>
<dbReference type="NCBIfam" id="TIGR02490">
    <property type="entry name" value="flgF"/>
    <property type="match status" value="1"/>
</dbReference>
<dbReference type="GO" id="GO:0009424">
    <property type="term" value="C:bacterial-type flagellum hook"/>
    <property type="evidence" value="ECO:0007669"/>
    <property type="project" value="TreeGrafter"/>
</dbReference>
<dbReference type="PANTHER" id="PTHR30435">
    <property type="entry name" value="FLAGELLAR PROTEIN"/>
    <property type="match status" value="1"/>
</dbReference>
<dbReference type="NCBIfam" id="TIGR03506">
    <property type="entry name" value="FlgEFG_subfam"/>
    <property type="match status" value="2"/>
</dbReference>
<evidence type="ECO:0000256" key="5">
    <source>
        <dbReference type="ARBA" id="ARBA00025933"/>
    </source>
</evidence>
<dbReference type="SUPFAM" id="SSF117143">
    <property type="entry name" value="Flagellar hook protein flgE"/>
    <property type="match status" value="1"/>
</dbReference>
<dbReference type="PROSITE" id="PS00588">
    <property type="entry name" value="FLAGELLA_BB_ROD"/>
    <property type="match status" value="1"/>
</dbReference>
<dbReference type="NCBIfam" id="NF009278">
    <property type="entry name" value="PRK12636.1"/>
    <property type="match status" value="1"/>
</dbReference>
<keyword evidence="12" id="KW-0966">Cell projection</keyword>
<keyword evidence="12" id="KW-0969">Cilium</keyword>
<keyword evidence="13" id="KW-1185">Reference proteome</keyword>
<dbReference type="Proteomes" id="UP000252100">
    <property type="component" value="Chromosome"/>
</dbReference>
<dbReference type="PANTHER" id="PTHR30435:SF1">
    <property type="entry name" value="FLAGELLAR HOOK PROTEIN FLGE"/>
    <property type="match status" value="1"/>
</dbReference>
<evidence type="ECO:0000259" key="10">
    <source>
        <dbReference type="Pfam" id="PF06429"/>
    </source>
</evidence>
<comment type="similarity">
    <text evidence="2 7">Belongs to the flagella basal body rod proteins family.</text>
</comment>
<dbReference type="InterPro" id="IPR019776">
    <property type="entry name" value="Flagellar_basal_body_rod_CS"/>
</dbReference>
<dbReference type="InterPro" id="IPR001444">
    <property type="entry name" value="Flag_bb_rod_N"/>
</dbReference>
<feature type="region of interest" description="Disordered" evidence="8">
    <location>
        <begin position="47"/>
        <end position="74"/>
    </location>
</feature>
<keyword evidence="4 7" id="KW-0975">Bacterial flagellum</keyword>
<dbReference type="InterPro" id="IPR012836">
    <property type="entry name" value="FlgF"/>
</dbReference>
<evidence type="ECO:0000256" key="1">
    <source>
        <dbReference type="ARBA" id="ARBA00004117"/>
    </source>
</evidence>
<feature type="domain" description="Flagellar basal body rod protein N-terminal" evidence="9">
    <location>
        <begin position="5"/>
        <end position="35"/>
    </location>
</feature>
<evidence type="ECO:0000259" key="9">
    <source>
        <dbReference type="Pfam" id="PF00460"/>
    </source>
</evidence>
<dbReference type="GO" id="GO:0005829">
    <property type="term" value="C:cytosol"/>
    <property type="evidence" value="ECO:0007669"/>
    <property type="project" value="TreeGrafter"/>
</dbReference>
<feature type="domain" description="Flagellar hook protein FlgE/F/G-like D1" evidence="11">
    <location>
        <begin position="95"/>
        <end position="161"/>
    </location>
</feature>
<dbReference type="InterPro" id="IPR010930">
    <property type="entry name" value="Flg_bb/hook_C_dom"/>
</dbReference>
<dbReference type="EMBL" id="CP031092">
    <property type="protein sequence ID" value="AXF55128.1"/>
    <property type="molecule type" value="Genomic_DNA"/>
</dbReference>